<organism evidence="1 2">
    <name type="scientific">Camellia lanceoleosa</name>
    <dbReference type="NCBI Taxonomy" id="1840588"/>
    <lineage>
        <taxon>Eukaryota</taxon>
        <taxon>Viridiplantae</taxon>
        <taxon>Streptophyta</taxon>
        <taxon>Embryophyta</taxon>
        <taxon>Tracheophyta</taxon>
        <taxon>Spermatophyta</taxon>
        <taxon>Magnoliopsida</taxon>
        <taxon>eudicotyledons</taxon>
        <taxon>Gunneridae</taxon>
        <taxon>Pentapetalae</taxon>
        <taxon>asterids</taxon>
        <taxon>Ericales</taxon>
        <taxon>Theaceae</taxon>
        <taxon>Camellia</taxon>
    </lineage>
</organism>
<gene>
    <name evidence="1" type="ORF">LOK49_LG08G00734</name>
</gene>
<sequence>MENEADVAAARLVGYEQSLIAQLTLKPGKISSLANLIHVLANMEEPIGDVLKKTKIADRGGRRIGGPKARDQTELLLIRLLEGSSSEKNPTGGFGGSRLDTRPTRTRLQPLRPTSPSSSSSSQSFTSSAYAKKDYNQQRWKFRREEQRSERAWAWQ</sequence>
<evidence type="ECO:0000313" key="1">
    <source>
        <dbReference type="EMBL" id="KAI8003310.1"/>
    </source>
</evidence>
<dbReference type="EMBL" id="CM045766">
    <property type="protein sequence ID" value="KAI8003310.1"/>
    <property type="molecule type" value="Genomic_DNA"/>
</dbReference>
<dbReference type="Proteomes" id="UP001060215">
    <property type="component" value="Chromosome 9"/>
</dbReference>
<comment type="caution">
    <text evidence="1">The sequence shown here is derived from an EMBL/GenBank/DDBJ whole genome shotgun (WGS) entry which is preliminary data.</text>
</comment>
<accession>A0ACC0GQ97</accession>
<protein>
    <submittedName>
        <fullName evidence="1">Delta-1-pyrroline-5-carboxylate synthase 1</fullName>
    </submittedName>
</protein>
<proteinExistence type="predicted"/>
<name>A0ACC0GQ97_9ERIC</name>
<evidence type="ECO:0000313" key="2">
    <source>
        <dbReference type="Proteomes" id="UP001060215"/>
    </source>
</evidence>
<keyword evidence="2" id="KW-1185">Reference proteome</keyword>
<reference evidence="1 2" key="1">
    <citation type="journal article" date="2022" name="Plant J.">
        <title>Chromosome-level genome of Camellia lanceoleosa provides a valuable resource for understanding genome evolution and self-incompatibility.</title>
        <authorList>
            <person name="Gong W."/>
            <person name="Xiao S."/>
            <person name="Wang L."/>
            <person name="Liao Z."/>
            <person name="Chang Y."/>
            <person name="Mo W."/>
            <person name="Hu G."/>
            <person name="Li W."/>
            <person name="Zhao G."/>
            <person name="Zhu H."/>
            <person name="Hu X."/>
            <person name="Ji K."/>
            <person name="Xiang X."/>
            <person name="Song Q."/>
            <person name="Yuan D."/>
            <person name="Jin S."/>
            <person name="Zhang L."/>
        </authorList>
    </citation>
    <scope>NUCLEOTIDE SEQUENCE [LARGE SCALE GENOMIC DNA]</scope>
    <source>
        <strain evidence="1">SQ_2022a</strain>
    </source>
</reference>